<name>A0A9P4X709_9HYPO</name>
<evidence type="ECO:0000256" key="1">
    <source>
        <dbReference type="SAM" id="MobiDB-lite"/>
    </source>
</evidence>
<dbReference type="EMBL" id="QLNT01000022">
    <property type="protein sequence ID" value="KAF3060874.1"/>
    <property type="molecule type" value="Genomic_DNA"/>
</dbReference>
<organism evidence="2 3">
    <name type="scientific">Trichoderma lentiforme</name>
    <dbReference type="NCBI Taxonomy" id="1567552"/>
    <lineage>
        <taxon>Eukaryota</taxon>
        <taxon>Fungi</taxon>
        <taxon>Dikarya</taxon>
        <taxon>Ascomycota</taxon>
        <taxon>Pezizomycotina</taxon>
        <taxon>Sordariomycetes</taxon>
        <taxon>Hypocreomycetidae</taxon>
        <taxon>Hypocreales</taxon>
        <taxon>Hypocreaceae</taxon>
        <taxon>Trichoderma</taxon>
    </lineage>
</organism>
<gene>
    <name evidence="2" type="ORF">CFAM422_010913</name>
</gene>
<comment type="caution">
    <text evidence="2">The sequence shown here is derived from an EMBL/GenBank/DDBJ whole genome shotgun (WGS) entry which is preliminary data.</text>
</comment>
<sequence length="122" mass="14337">MENSETSQDLARSEGKVRFLLQSVTHLVPSRDRDEKLSFIKNVICQLHWRRDFDWNRERMYPYGDDIGLKNRNCFYLIDHHGHDHTAQEEKYQSYGISGRESPSQADKAPSVHMNENLPFGI</sequence>
<dbReference type="Proteomes" id="UP000801864">
    <property type="component" value="Unassembled WGS sequence"/>
</dbReference>
<protein>
    <submittedName>
        <fullName evidence="2">Uncharacterized protein</fullName>
    </submittedName>
</protein>
<dbReference type="AlphaFoldDB" id="A0A9P4X709"/>
<accession>A0A9P4X709</accession>
<reference evidence="2 3" key="1">
    <citation type="submission" date="2018-06" db="EMBL/GenBank/DDBJ databases">
        <title>Genome analysis of cellulolytic fungus Trichoderma lentiforme CFAM-422.</title>
        <authorList>
            <person name="Steindorff A.S."/>
            <person name="Formighieri E.F."/>
            <person name="Midorikawa G.E.O."/>
            <person name="Tamietti M.S."/>
            <person name="Ramos E.Z."/>
            <person name="Silva A.S."/>
            <person name="Bon E.P.S."/>
            <person name="Mendes T.D."/>
            <person name="Damaso M.C.T."/>
            <person name="Favaro L.C.L."/>
        </authorList>
    </citation>
    <scope>NUCLEOTIDE SEQUENCE [LARGE SCALE GENOMIC DNA]</scope>
    <source>
        <strain evidence="2 3">CFAM-422</strain>
    </source>
</reference>
<evidence type="ECO:0000313" key="3">
    <source>
        <dbReference type="Proteomes" id="UP000801864"/>
    </source>
</evidence>
<evidence type="ECO:0000313" key="2">
    <source>
        <dbReference type="EMBL" id="KAF3060874.1"/>
    </source>
</evidence>
<keyword evidence="3" id="KW-1185">Reference proteome</keyword>
<feature type="region of interest" description="Disordered" evidence="1">
    <location>
        <begin position="88"/>
        <end position="122"/>
    </location>
</feature>
<proteinExistence type="predicted"/>